<protein>
    <submittedName>
        <fullName evidence="1">Uncharacterized protein</fullName>
    </submittedName>
</protein>
<evidence type="ECO:0000313" key="1">
    <source>
        <dbReference type="EMBL" id="KAJ6978690.1"/>
    </source>
</evidence>
<dbReference type="Proteomes" id="UP001164929">
    <property type="component" value="Chromosome 11"/>
</dbReference>
<sequence length="88" mass="9602">MPGAWSNYHDWNSGGPMHQCHGFMPRAHGGQYTGNLVGKSTLAMANDEGEAKTKAMIIGHRTLFDFGFGYGSCHCIKRSSFTPIITLP</sequence>
<keyword evidence="2" id="KW-1185">Reference proteome</keyword>
<proteinExistence type="predicted"/>
<comment type="caution">
    <text evidence="1">The sequence shown here is derived from an EMBL/GenBank/DDBJ whole genome shotgun (WGS) entry which is preliminary data.</text>
</comment>
<accession>A0AAD6M533</accession>
<organism evidence="1 2">
    <name type="scientific">Populus alba x Populus x berolinensis</name>
    <dbReference type="NCBI Taxonomy" id="444605"/>
    <lineage>
        <taxon>Eukaryota</taxon>
        <taxon>Viridiplantae</taxon>
        <taxon>Streptophyta</taxon>
        <taxon>Embryophyta</taxon>
        <taxon>Tracheophyta</taxon>
        <taxon>Spermatophyta</taxon>
        <taxon>Magnoliopsida</taxon>
        <taxon>eudicotyledons</taxon>
        <taxon>Gunneridae</taxon>
        <taxon>Pentapetalae</taxon>
        <taxon>rosids</taxon>
        <taxon>fabids</taxon>
        <taxon>Malpighiales</taxon>
        <taxon>Salicaceae</taxon>
        <taxon>Saliceae</taxon>
        <taxon>Populus</taxon>
    </lineage>
</organism>
<evidence type="ECO:0000313" key="2">
    <source>
        <dbReference type="Proteomes" id="UP001164929"/>
    </source>
</evidence>
<gene>
    <name evidence="1" type="ORF">NC653_026979</name>
</gene>
<reference evidence="1" key="1">
    <citation type="journal article" date="2023" name="Mol. Ecol. Resour.">
        <title>Chromosome-level genome assembly of a triploid poplar Populus alba 'Berolinensis'.</title>
        <authorList>
            <person name="Chen S."/>
            <person name="Yu Y."/>
            <person name="Wang X."/>
            <person name="Wang S."/>
            <person name="Zhang T."/>
            <person name="Zhou Y."/>
            <person name="He R."/>
            <person name="Meng N."/>
            <person name="Wang Y."/>
            <person name="Liu W."/>
            <person name="Liu Z."/>
            <person name="Liu J."/>
            <person name="Guo Q."/>
            <person name="Huang H."/>
            <person name="Sederoff R.R."/>
            <person name="Wang G."/>
            <person name="Qu G."/>
            <person name="Chen S."/>
        </authorList>
    </citation>
    <scope>NUCLEOTIDE SEQUENCE</scope>
    <source>
        <strain evidence="1">SC-2020</strain>
    </source>
</reference>
<dbReference type="AlphaFoldDB" id="A0AAD6M533"/>
<dbReference type="EMBL" id="JAQIZT010000011">
    <property type="protein sequence ID" value="KAJ6978690.1"/>
    <property type="molecule type" value="Genomic_DNA"/>
</dbReference>
<name>A0AAD6M533_9ROSI</name>